<gene>
    <name evidence="3" type="ORF">N7493_003783</name>
</gene>
<dbReference type="EMBL" id="JAQJAN010000004">
    <property type="protein sequence ID" value="KAJ5732302.1"/>
    <property type="molecule type" value="Genomic_DNA"/>
</dbReference>
<dbReference type="GO" id="GO:0072330">
    <property type="term" value="P:monocarboxylic acid biosynthetic process"/>
    <property type="evidence" value="ECO:0007669"/>
    <property type="project" value="UniProtKB-ARBA"/>
</dbReference>
<dbReference type="Pfam" id="PF03959">
    <property type="entry name" value="FSH1"/>
    <property type="match status" value="1"/>
</dbReference>
<keyword evidence="4" id="KW-1185">Reference proteome</keyword>
<name>A0AAD6HQA8_9EURO</name>
<dbReference type="SUPFAM" id="SSF53474">
    <property type="entry name" value="alpha/beta-Hydrolases"/>
    <property type="match status" value="1"/>
</dbReference>
<dbReference type="Gene3D" id="3.40.50.1820">
    <property type="entry name" value="alpha/beta hydrolase"/>
    <property type="match status" value="1"/>
</dbReference>
<sequence>MKILCLHGFGTNAQIMKQQMSTLFKYCDPKWKFVFLEAKLECPPAHGAAKHPPPYLTWSRELDPTSMRDSCDQIQKAFEEQGPFDGVFCYSLSAAVMISYLLERMIKYPDEPLPIKFGVFCAPVPMITGDLAYSESVYGSLSPEDLQRVRSADLEQLDLLPEPARTTLVTLIHAAGSLESTLCRTRKQLLDRPVEDIPCILHPDFYPARLPIPTLHARAKNDPRILKLCGELAEEFCDPEWRVSYKHSVVHGIPRSPAEAQEMVAAMELVASKVQQARL</sequence>
<dbReference type="GO" id="GO:0005634">
    <property type="term" value="C:nucleus"/>
    <property type="evidence" value="ECO:0007669"/>
    <property type="project" value="TreeGrafter"/>
</dbReference>
<organism evidence="3 4">
    <name type="scientific">Penicillium malachiteum</name>
    <dbReference type="NCBI Taxonomy" id="1324776"/>
    <lineage>
        <taxon>Eukaryota</taxon>
        <taxon>Fungi</taxon>
        <taxon>Dikarya</taxon>
        <taxon>Ascomycota</taxon>
        <taxon>Pezizomycotina</taxon>
        <taxon>Eurotiomycetes</taxon>
        <taxon>Eurotiomycetidae</taxon>
        <taxon>Eurotiales</taxon>
        <taxon>Aspergillaceae</taxon>
        <taxon>Penicillium</taxon>
    </lineage>
</organism>
<proteinExistence type="predicted"/>
<dbReference type="InterPro" id="IPR050593">
    <property type="entry name" value="LovG"/>
</dbReference>
<keyword evidence="1" id="KW-0378">Hydrolase</keyword>
<protein>
    <recommendedName>
        <fullName evidence="2">Serine hydrolase domain-containing protein</fullName>
    </recommendedName>
</protein>
<dbReference type="GO" id="GO:0016787">
    <property type="term" value="F:hydrolase activity"/>
    <property type="evidence" value="ECO:0007669"/>
    <property type="project" value="UniProtKB-KW"/>
</dbReference>
<comment type="caution">
    <text evidence="3">The sequence shown here is derived from an EMBL/GenBank/DDBJ whole genome shotgun (WGS) entry which is preliminary data.</text>
</comment>
<dbReference type="GO" id="GO:0017000">
    <property type="term" value="P:antibiotic biosynthetic process"/>
    <property type="evidence" value="ECO:0007669"/>
    <property type="project" value="UniProtKB-ARBA"/>
</dbReference>
<dbReference type="InterPro" id="IPR029058">
    <property type="entry name" value="AB_hydrolase_fold"/>
</dbReference>
<dbReference type="GO" id="GO:0005737">
    <property type="term" value="C:cytoplasm"/>
    <property type="evidence" value="ECO:0007669"/>
    <property type="project" value="TreeGrafter"/>
</dbReference>
<evidence type="ECO:0000256" key="1">
    <source>
        <dbReference type="ARBA" id="ARBA00022801"/>
    </source>
</evidence>
<accession>A0AAD6HQA8</accession>
<reference evidence="3" key="1">
    <citation type="journal article" date="2023" name="IMA Fungus">
        <title>Comparative genomic study of the Penicillium genus elucidates a diverse pangenome and 15 lateral gene transfer events.</title>
        <authorList>
            <person name="Petersen C."/>
            <person name="Sorensen T."/>
            <person name="Nielsen M.R."/>
            <person name="Sondergaard T.E."/>
            <person name="Sorensen J.L."/>
            <person name="Fitzpatrick D.A."/>
            <person name="Frisvad J.C."/>
            <person name="Nielsen K.L."/>
        </authorList>
    </citation>
    <scope>NUCLEOTIDE SEQUENCE</scope>
    <source>
        <strain evidence="3">IBT 17514</strain>
    </source>
</reference>
<dbReference type="GO" id="GO:0019748">
    <property type="term" value="P:secondary metabolic process"/>
    <property type="evidence" value="ECO:0007669"/>
    <property type="project" value="TreeGrafter"/>
</dbReference>
<evidence type="ECO:0000313" key="3">
    <source>
        <dbReference type="EMBL" id="KAJ5732302.1"/>
    </source>
</evidence>
<dbReference type="PANTHER" id="PTHR48070">
    <property type="entry name" value="ESTERASE OVCA2"/>
    <property type="match status" value="1"/>
</dbReference>
<evidence type="ECO:0000313" key="4">
    <source>
        <dbReference type="Proteomes" id="UP001215712"/>
    </source>
</evidence>
<dbReference type="InterPro" id="IPR005645">
    <property type="entry name" value="FSH-like_dom"/>
</dbReference>
<reference evidence="3" key="2">
    <citation type="submission" date="2023-01" db="EMBL/GenBank/DDBJ databases">
        <authorList>
            <person name="Petersen C."/>
        </authorList>
    </citation>
    <scope>NUCLEOTIDE SEQUENCE</scope>
    <source>
        <strain evidence="3">IBT 17514</strain>
    </source>
</reference>
<dbReference type="PANTHER" id="PTHR48070:SF4">
    <property type="entry name" value="ESTERASE ALNB"/>
    <property type="match status" value="1"/>
</dbReference>
<dbReference type="Proteomes" id="UP001215712">
    <property type="component" value="Unassembled WGS sequence"/>
</dbReference>
<evidence type="ECO:0000259" key="2">
    <source>
        <dbReference type="Pfam" id="PF03959"/>
    </source>
</evidence>
<dbReference type="AlphaFoldDB" id="A0AAD6HQA8"/>
<feature type="domain" description="Serine hydrolase" evidence="2">
    <location>
        <begin position="1"/>
        <end position="260"/>
    </location>
</feature>